<dbReference type="AlphaFoldDB" id="A0A840RHH2"/>
<feature type="transmembrane region" description="Helical" evidence="8">
    <location>
        <begin position="275"/>
        <end position="294"/>
    </location>
</feature>
<feature type="transmembrane region" description="Helical" evidence="8">
    <location>
        <begin position="12"/>
        <end position="35"/>
    </location>
</feature>
<organism evidence="10 11">
    <name type="scientific">Silvimonas terrae</name>
    <dbReference type="NCBI Taxonomy" id="300266"/>
    <lineage>
        <taxon>Bacteria</taxon>
        <taxon>Pseudomonadati</taxon>
        <taxon>Pseudomonadota</taxon>
        <taxon>Betaproteobacteria</taxon>
        <taxon>Neisseriales</taxon>
        <taxon>Chitinibacteraceae</taxon>
        <taxon>Silvimonas</taxon>
    </lineage>
</organism>
<accession>A0A840RHH2</accession>
<dbReference type="FunFam" id="3.30.70.270:FF:000001">
    <property type="entry name" value="Diguanylate cyclase domain protein"/>
    <property type="match status" value="1"/>
</dbReference>
<evidence type="ECO:0000256" key="6">
    <source>
        <dbReference type="ARBA" id="ARBA00023136"/>
    </source>
</evidence>
<evidence type="ECO:0000256" key="1">
    <source>
        <dbReference type="ARBA" id="ARBA00004651"/>
    </source>
</evidence>
<evidence type="ECO:0000256" key="4">
    <source>
        <dbReference type="ARBA" id="ARBA00022692"/>
    </source>
</evidence>
<proteinExistence type="predicted"/>
<keyword evidence="4 8" id="KW-0812">Transmembrane</keyword>
<feature type="transmembrane region" description="Helical" evidence="8">
    <location>
        <begin position="239"/>
        <end position="263"/>
    </location>
</feature>
<feature type="transmembrane region" description="Helical" evidence="8">
    <location>
        <begin position="41"/>
        <end position="57"/>
    </location>
</feature>
<dbReference type="EC" id="2.7.7.65" evidence="2"/>
<feature type="transmembrane region" description="Helical" evidence="8">
    <location>
        <begin position="126"/>
        <end position="147"/>
    </location>
</feature>
<keyword evidence="6 8" id="KW-0472">Membrane</keyword>
<evidence type="ECO:0000313" key="11">
    <source>
        <dbReference type="Proteomes" id="UP000543030"/>
    </source>
</evidence>
<evidence type="ECO:0000256" key="8">
    <source>
        <dbReference type="SAM" id="Phobius"/>
    </source>
</evidence>
<name>A0A840RHH2_9NEIS</name>
<dbReference type="RefSeq" id="WP_184101094.1">
    <property type="nucleotide sequence ID" value="NZ_JACHHN010000004.1"/>
</dbReference>
<dbReference type="PANTHER" id="PTHR45138">
    <property type="entry name" value="REGULATORY COMPONENTS OF SENSORY TRANSDUCTION SYSTEM"/>
    <property type="match status" value="1"/>
</dbReference>
<dbReference type="PROSITE" id="PS50887">
    <property type="entry name" value="GGDEF"/>
    <property type="match status" value="1"/>
</dbReference>
<dbReference type="Gene3D" id="3.30.70.270">
    <property type="match status" value="1"/>
</dbReference>
<gene>
    <name evidence="10" type="ORF">HNQ50_002506</name>
</gene>
<evidence type="ECO:0000313" key="10">
    <source>
        <dbReference type="EMBL" id="MBB5191776.1"/>
    </source>
</evidence>
<dbReference type="InterPro" id="IPR050469">
    <property type="entry name" value="Diguanylate_Cyclase"/>
</dbReference>
<keyword evidence="11" id="KW-1185">Reference proteome</keyword>
<dbReference type="InterPro" id="IPR000160">
    <property type="entry name" value="GGDEF_dom"/>
</dbReference>
<comment type="subcellular location">
    <subcellularLocation>
        <location evidence="1">Cell membrane</location>
        <topology evidence="1">Multi-pass membrane protein</topology>
    </subcellularLocation>
</comment>
<sequence length="503" mass="55976">MFTFNLPLRSRLRYFLPLLIIQVLSGWLSVGAGALPGDNVSAIWLPSGVGVVAMLVLGRPGLVCVWLASLLVCIPVTAQITGLSMAWRMGLAAAALDALQAWLAMRAWRIHETRHHANFLRQPQDLIWFWFWVCTVPAVTTAPFMTLLQWSCHALPDASISGVARHFVMLVLSNLAGILLATPAYVVWRDRGRWELRFNALRHLWPAVLILLILGSALFIYPPVLILLLPVLLATTVRFRLPGMVVAMLGTAVFISAATVFHLGPFVRGNPAMSFVNLQLFMFSTTIMLQYLALAQELIKRHRVQLESEVAARTEALAQANERLKELATTDELTGAPNRREWQRRCAQAVLMARRQDTPLSILLLDLDHFKMVNDTHGHLVGDLMLRAVAHTFRETLRASDSFGRWGGEEFVVVLPDTSLDDAEQVAEKLRMAIAATHVPLDGGLYVRITASMGVARLRPSDADLDDLLTRADHALYHAKEYGRNRVVLETELPANDLPVKHG</sequence>
<feature type="transmembrane region" description="Helical" evidence="8">
    <location>
        <begin position="62"/>
        <end position="80"/>
    </location>
</feature>
<feature type="transmembrane region" description="Helical" evidence="8">
    <location>
        <begin position="208"/>
        <end position="233"/>
    </location>
</feature>
<evidence type="ECO:0000256" key="3">
    <source>
        <dbReference type="ARBA" id="ARBA00022475"/>
    </source>
</evidence>
<evidence type="ECO:0000256" key="5">
    <source>
        <dbReference type="ARBA" id="ARBA00022989"/>
    </source>
</evidence>
<evidence type="ECO:0000256" key="7">
    <source>
        <dbReference type="ARBA" id="ARBA00034247"/>
    </source>
</evidence>
<dbReference type="GO" id="GO:0005886">
    <property type="term" value="C:plasma membrane"/>
    <property type="evidence" value="ECO:0007669"/>
    <property type="project" value="UniProtKB-SubCell"/>
</dbReference>
<keyword evidence="3" id="KW-1003">Cell membrane</keyword>
<dbReference type="EMBL" id="JACHHN010000004">
    <property type="protein sequence ID" value="MBB5191776.1"/>
    <property type="molecule type" value="Genomic_DNA"/>
</dbReference>
<dbReference type="InterPro" id="IPR029787">
    <property type="entry name" value="Nucleotide_cyclase"/>
</dbReference>
<reference evidence="10 11" key="1">
    <citation type="submission" date="2020-08" db="EMBL/GenBank/DDBJ databases">
        <title>Genomic Encyclopedia of Type Strains, Phase IV (KMG-IV): sequencing the most valuable type-strain genomes for metagenomic binning, comparative biology and taxonomic classification.</title>
        <authorList>
            <person name="Goeker M."/>
        </authorList>
    </citation>
    <scope>NUCLEOTIDE SEQUENCE [LARGE SCALE GENOMIC DNA]</scope>
    <source>
        <strain evidence="10 11">DSM 18233</strain>
    </source>
</reference>
<dbReference type="Pfam" id="PF00990">
    <property type="entry name" value="GGDEF"/>
    <property type="match status" value="1"/>
</dbReference>
<feature type="transmembrane region" description="Helical" evidence="8">
    <location>
        <begin position="86"/>
        <end position="105"/>
    </location>
</feature>
<keyword evidence="5 8" id="KW-1133">Transmembrane helix</keyword>
<comment type="catalytic activity">
    <reaction evidence="7">
        <text>2 GTP = 3',3'-c-di-GMP + 2 diphosphate</text>
        <dbReference type="Rhea" id="RHEA:24898"/>
        <dbReference type="ChEBI" id="CHEBI:33019"/>
        <dbReference type="ChEBI" id="CHEBI:37565"/>
        <dbReference type="ChEBI" id="CHEBI:58805"/>
        <dbReference type="EC" id="2.7.7.65"/>
    </reaction>
</comment>
<dbReference type="CDD" id="cd01949">
    <property type="entry name" value="GGDEF"/>
    <property type="match status" value="1"/>
</dbReference>
<dbReference type="Pfam" id="PF05231">
    <property type="entry name" value="MASE1"/>
    <property type="match status" value="1"/>
</dbReference>
<comment type="caution">
    <text evidence="10">The sequence shown here is derived from an EMBL/GenBank/DDBJ whole genome shotgun (WGS) entry which is preliminary data.</text>
</comment>
<evidence type="ECO:0000256" key="2">
    <source>
        <dbReference type="ARBA" id="ARBA00012528"/>
    </source>
</evidence>
<dbReference type="SMART" id="SM00267">
    <property type="entry name" value="GGDEF"/>
    <property type="match status" value="1"/>
</dbReference>
<protein>
    <recommendedName>
        <fullName evidence="2">diguanylate cyclase</fullName>
        <ecNumber evidence="2">2.7.7.65</ecNumber>
    </recommendedName>
</protein>
<dbReference type="InterPro" id="IPR043128">
    <property type="entry name" value="Rev_trsase/Diguanyl_cyclase"/>
</dbReference>
<dbReference type="Proteomes" id="UP000543030">
    <property type="component" value="Unassembled WGS sequence"/>
</dbReference>
<dbReference type="InterPro" id="IPR007895">
    <property type="entry name" value="MASE1"/>
</dbReference>
<feature type="transmembrane region" description="Helical" evidence="8">
    <location>
        <begin position="167"/>
        <end position="188"/>
    </location>
</feature>
<evidence type="ECO:0000259" key="9">
    <source>
        <dbReference type="PROSITE" id="PS50887"/>
    </source>
</evidence>
<dbReference type="GO" id="GO:0052621">
    <property type="term" value="F:diguanylate cyclase activity"/>
    <property type="evidence" value="ECO:0007669"/>
    <property type="project" value="UniProtKB-EC"/>
</dbReference>
<feature type="domain" description="GGDEF" evidence="9">
    <location>
        <begin position="358"/>
        <end position="492"/>
    </location>
</feature>
<dbReference type="SUPFAM" id="SSF55073">
    <property type="entry name" value="Nucleotide cyclase"/>
    <property type="match status" value="1"/>
</dbReference>
<dbReference type="PANTHER" id="PTHR45138:SF9">
    <property type="entry name" value="DIGUANYLATE CYCLASE DGCM-RELATED"/>
    <property type="match status" value="1"/>
</dbReference>
<dbReference type="NCBIfam" id="TIGR00254">
    <property type="entry name" value="GGDEF"/>
    <property type="match status" value="1"/>
</dbReference>